<name>A0A5B2VD71_9HYPH</name>
<dbReference type="Proteomes" id="UP000323142">
    <property type="component" value="Unassembled WGS sequence"/>
</dbReference>
<accession>A0A5B2VD71</accession>
<dbReference type="EMBL" id="VUOA01000027">
    <property type="protein sequence ID" value="KAA2236420.1"/>
    <property type="molecule type" value="Genomic_DNA"/>
</dbReference>
<dbReference type="RefSeq" id="WP_149818885.1">
    <property type="nucleotide sequence ID" value="NZ_VUOA01000027.1"/>
</dbReference>
<organism evidence="1 2">
    <name type="scientific">Salinarimonas soli</name>
    <dbReference type="NCBI Taxonomy" id="1638099"/>
    <lineage>
        <taxon>Bacteria</taxon>
        <taxon>Pseudomonadati</taxon>
        <taxon>Pseudomonadota</taxon>
        <taxon>Alphaproteobacteria</taxon>
        <taxon>Hyphomicrobiales</taxon>
        <taxon>Salinarimonadaceae</taxon>
        <taxon>Salinarimonas</taxon>
    </lineage>
</organism>
<dbReference type="AlphaFoldDB" id="A0A5B2VD71"/>
<proteinExistence type="predicted"/>
<reference evidence="1 2" key="1">
    <citation type="submission" date="2019-09" db="EMBL/GenBank/DDBJ databases">
        <title>Salinarimonas rosea gen. nov., sp. nov., a new member of the a-2 subgroup of the Proteobacteria.</title>
        <authorList>
            <person name="Liu J."/>
        </authorList>
    </citation>
    <scope>NUCLEOTIDE SEQUENCE [LARGE SCALE GENOMIC DNA]</scope>
    <source>
        <strain evidence="1 2">BN140002</strain>
    </source>
</reference>
<gene>
    <name evidence="1" type="ORF">F0L46_14860</name>
</gene>
<evidence type="ECO:0000313" key="2">
    <source>
        <dbReference type="Proteomes" id="UP000323142"/>
    </source>
</evidence>
<comment type="caution">
    <text evidence="1">The sequence shown here is derived from an EMBL/GenBank/DDBJ whole genome shotgun (WGS) entry which is preliminary data.</text>
</comment>
<keyword evidence="2" id="KW-1185">Reference proteome</keyword>
<sequence length="89" mass="9431">MVQDTHLTRPEIGAVVALEPGPAAEELRRLRDGVDLLNAALRALHGLGFHASIDVRPAYEGGLTVSATVKQVVGVLEYPPRRPGPASRG</sequence>
<protein>
    <submittedName>
        <fullName evidence="1">Uncharacterized protein</fullName>
    </submittedName>
</protein>
<reference evidence="1 2" key="2">
    <citation type="submission" date="2019-09" db="EMBL/GenBank/DDBJ databases">
        <authorList>
            <person name="Jin C."/>
        </authorList>
    </citation>
    <scope>NUCLEOTIDE SEQUENCE [LARGE SCALE GENOMIC DNA]</scope>
    <source>
        <strain evidence="1 2">BN140002</strain>
    </source>
</reference>
<evidence type="ECO:0000313" key="1">
    <source>
        <dbReference type="EMBL" id="KAA2236420.1"/>
    </source>
</evidence>